<dbReference type="Proteomes" id="UP000076420">
    <property type="component" value="Unassembled WGS sequence"/>
</dbReference>
<dbReference type="AlphaFoldDB" id="A0A2C9JGP1"/>
<keyword evidence="5 7" id="KW-0472">Membrane</keyword>
<feature type="region of interest" description="Disordered" evidence="6">
    <location>
        <begin position="509"/>
        <end position="534"/>
    </location>
</feature>
<comment type="subcellular location">
    <subcellularLocation>
        <location evidence="1">Membrane</location>
        <topology evidence="1">Multi-pass membrane protein</topology>
    </subcellularLocation>
</comment>
<proteinExistence type="predicted"/>
<dbReference type="OrthoDB" id="3900342at2759"/>
<evidence type="ECO:0000256" key="5">
    <source>
        <dbReference type="ARBA" id="ARBA00023136"/>
    </source>
</evidence>
<dbReference type="PANTHER" id="PTHR43243:SF4">
    <property type="entry name" value="CATIONIC AMINO ACID TRANSPORTER 4"/>
    <property type="match status" value="1"/>
</dbReference>
<feature type="transmembrane region" description="Helical" evidence="7">
    <location>
        <begin position="61"/>
        <end position="78"/>
    </location>
</feature>
<keyword evidence="3 7" id="KW-0812">Transmembrane</keyword>
<feature type="transmembrane region" description="Helical" evidence="7">
    <location>
        <begin position="432"/>
        <end position="451"/>
    </location>
</feature>
<dbReference type="PANTHER" id="PTHR43243">
    <property type="entry name" value="INNER MEMBRANE TRANSPORTER YGJI-RELATED"/>
    <property type="match status" value="1"/>
</dbReference>
<feature type="transmembrane region" description="Helical" evidence="7">
    <location>
        <begin position="295"/>
        <end position="320"/>
    </location>
</feature>
<dbReference type="GO" id="GO:0015171">
    <property type="term" value="F:amino acid transmembrane transporter activity"/>
    <property type="evidence" value="ECO:0007669"/>
    <property type="project" value="TreeGrafter"/>
</dbReference>
<feature type="transmembrane region" description="Helical" evidence="7">
    <location>
        <begin position="332"/>
        <end position="355"/>
    </location>
</feature>
<evidence type="ECO:0000256" key="7">
    <source>
        <dbReference type="SAM" id="Phobius"/>
    </source>
</evidence>
<protein>
    <recommendedName>
        <fullName evidence="8">Cationic amino acid transporter C-terminal domain-containing protein</fullName>
    </recommendedName>
</protein>
<feature type="transmembrane region" description="Helical" evidence="7">
    <location>
        <begin position="121"/>
        <end position="142"/>
    </location>
</feature>
<evidence type="ECO:0000256" key="1">
    <source>
        <dbReference type="ARBA" id="ARBA00004141"/>
    </source>
</evidence>
<feature type="transmembrane region" description="Helical" evidence="7">
    <location>
        <begin position="620"/>
        <end position="643"/>
    </location>
</feature>
<dbReference type="VEuPathDB" id="VectorBase:BGLAX_039839"/>
<name>A0A2C9JGP1_BIOGL</name>
<evidence type="ECO:0000256" key="2">
    <source>
        <dbReference type="ARBA" id="ARBA00022448"/>
    </source>
</evidence>
<feature type="compositionally biased region" description="Basic and acidic residues" evidence="6">
    <location>
        <begin position="705"/>
        <end position="722"/>
    </location>
</feature>
<dbReference type="Pfam" id="PF13520">
    <property type="entry name" value="AA_permease_2"/>
    <property type="match status" value="2"/>
</dbReference>
<organism evidence="9 10">
    <name type="scientific">Biomphalaria glabrata</name>
    <name type="common">Bloodfluke planorb</name>
    <name type="synonym">Freshwater snail</name>
    <dbReference type="NCBI Taxonomy" id="6526"/>
    <lineage>
        <taxon>Eukaryota</taxon>
        <taxon>Metazoa</taxon>
        <taxon>Spiralia</taxon>
        <taxon>Lophotrochozoa</taxon>
        <taxon>Mollusca</taxon>
        <taxon>Gastropoda</taxon>
        <taxon>Heterobranchia</taxon>
        <taxon>Euthyneura</taxon>
        <taxon>Panpulmonata</taxon>
        <taxon>Hygrophila</taxon>
        <taxon>Lymnaeoidea</taxon>
        <taxon>Planorbidae</taxon>
        <taxon>Biomphalaria</taxon>
    </lineage>
</organism>
<evidence type="ECO:0000313" key="10">
    <source>
        <dbReference type="Proteomes" id="UP000076420"/>
    </source>
</evidence>
<feature type="transmembrane region" description="Helical" evidence="7">
    <location>
        <begin position="590"/>
        <end position="613"/>
    </location>
</feature>
<keyword evidence="2" id="KW-0813">Transport</keyword>
<feature type="region of interest" description="Disordered" evidence="6">
    <location>
        <begin position="701"/>
        <end position="722"/>
    </location>
</feature>
<evidence type="ECO:0000259" key="8">
    <source>
        <dbReference type="Pfam" id="PF13906"/>
    </source>
</evidence>
<accession>A0A2C9JGP1</accession>
<dbReference type="GO" id="GO:0005886">
    <property type="term" value="C:plasma membrane"/>
    <property type="evidence" value="ECO:0007669"/>
    <property type="project" value="TreeGrafter"/>
</dbReference>
<dbReference type="EnsemblMetazoa" id="BGLB002259-RB">
    <property type="protein sequence ID" value="BGLB002259-PB"/>
    <property type="gene ID" value="BGLB002259"/>
</dbReference>
<dbReference type="KEGG" id="bgt:106057454"/>
<feature type="transmembrane region" description="Helical" evidence="7">
    <location>
        <begin position="457"/>
        <end position="478"/>
    </location>
</feature>
<feature type="compositionally biased region" description="Polar residues" evidence="6">
    <location>
        <begin position="509"/>
        <end position="523"/>
    </location>
</feature>
<dbReference type="InterPro" id="IPR002293">
    <property type="entry name" value="AA/rel_permease1"/>
</dbReference>
<dbReference type="Pfam" id="PF13906">
    <property type="entry name" value="AA_permease_C"/>
    <property type="match status" value="1"/>
</dbReference>
<feature type="transmembrane region" description="Helical" evidence="7">
    <location>
        <begin position="407"/>
        <end position="425"/>
    </location>
</feature>
<dbReference type="VEuPathDB" id="VectorBase:BGLB002259"/>
<evidence type="ECO:0000313" key="9">
    <source>
        <dbReference type="EnsemblMetazoa" id="BGLB002259-PB"/>
    </source>
</evidence>
<gene>
    <name evidence="9" type="primary">106057454</name>
</gene>
<keyword evidence="4 7" id="KW-1133">Transmembrane helix</keyword>
<feature type="transmembrane region" description="Helical" evidence="7">
    <location>
        <begin position="90"/>
        <end position="109"/>
    </location>
</feature>
<feature type="transmembrane region" description="Helical" evidence="7">
    <location>
        <begin position="376"/>
        <end position="401"/>
    </location>
</feature>
<feature type="transmembrane region" description="Helical" evidence="7">
    <location>
        <begin position="250"/>
        <end position="274"/>
    </location>
</feature>
<dbReference type="STRING" id="6526.A0A2C9JGP1"/>
<evidence type="ECO:0000256" key="4">
    <source>
        <dbReference type="ARBA" id="ARBA00022989"/>
    </source>
</evidence>
<evidence type="ECO:0000256" key="3">
    <source>
        <dbReference type="ARBA" id="ARBA00022692"/>
    </source>
</evidence>
<feature type="transmembrane region" description="Helical" evidence="7">
    <location>
        <begin position="649"/>
        <end position="669"/>
    </location>
</feature>
<feature type="domain" description="Cationic amino acid transporter C-terminal" evidence="8">
    <location>
        <begin position="624"/>
        <end position="674"/>
    </location>
</feature>
<sequence>MVIRWQDYLTNNHFPLEDGVDKQLSNGKWIKRQLSRITRVKTIPEDLHETSLRRCLNTFDITLLGIGHMIGAGIYVLTGTVVREKAGPSAVLSFLFAGTAALLSALCYAEFGARIPKAGSAYSYTYVTIGEIWGFLIGWNIILEHMIGAASVARAWSGAMDAIFNQAIRNGTIEHIGRLSHDNEWISEYPDMVAMGITLIAFLIIGFGAKISVNFNSVFTILNALVLAFIIIIGFTFADPSLWSSSSGHGGFFPFGFSGTLSGAATCFFAYIGFEGIAIASEEARDPEKSIPRATVLSLLTVTTLYLLVTAALTLMIPYYETNTSGTVDHGGFFPFGFSGTLSGAATCFFAYIGFEGIAIASEEARDPEKSIPRATVLSLLTVTTLYLLVTAALTLMIPYYETNTSGTVALTVFSLSLWVGFILLQGFQTPIYAVIVFGALSALMALLFEITTLVEFMSIGTLFGYTIVAASIIILRYQPVSKCQFKLRAEETQTEAAEPVDTSVVNVSETTPLSKSDPSTPVKTDKSGLLPKSKSHDDFGRLRQNLREVPILRRFEPGDGVKSAVVLMGLFMVGLMLVVIEGAEYLRTATWWAVLLVIVFSLLIVIFYLVIVAHEKNDAFLTFQIPFVPLIPALSMLINIALMLSLTYLTWLRLVIWITVGLLLYFVYGIHYSRENKKIQGYGPMVEYKGDAALPESTMSGMTEEVKELQPPRKDEGLYQQ</sequence>
<reference evidence="9" key="1">
    <citation type="submission" date="2020-05" db="UniProtKB">
        <authorList>
            <consortium name="EnsemblMetazoa"/>
        </authorList>
    </citation>
    <scope>IDENTIFICATION</scope>
    <source>
        <strain evidence="9">BB02</strain>
    </source>
</reference>
<dbReference type="Gene3D" id="1.20.1740.10">
    <property type="entry name" value="Amino acid/polyamine transporter I"/>
    <property type="match status" value="3"/>
</dbReference>
<dbReference type="InterPro" id="IPR029485">
    <property type="entry name" value="CAT_C"/>
</dbReference>
<feature type="transmembrane region" description="Helical" evidence="7">
    <location>
        <begin position="218"/>
        <end position="238"/>
    </location>
</feature>
<evidence type="ECO:0000256" key="6">
    <source>
        <dbReference type="SAM" id="MobiDB-lite"/>
    </source>
</evidence>
<feature type="transmembrane region" description="Helical" evidence="7">
    <location>
        <begin position="564"/>
        <end position="584"/>
    </location>
</feature>
<feature type="transmembrane region" description="Helical" evidence="7">
    <location>
        <begin position="192"/>
        <end position="211"/>
    </location>
</feature>